<sequence>MDLVFLHGPAASGKLTVARALSERVGYPVFHNHLVVDLLTTVFPFGTEPFIRLRERMWLDVMTDAARAETSLIFTFAPEPTVPAGFAERVREAVESHGGRVRFARLLVSRSEQERRIAQPSRSEFHKLVDLDVLRSVRDSHTASEQPPSDVDIDTETSDAEAAAKVIAEHFALPRRTPPQRYA</sequence>
<dbReference type="RefSeq" id="WP_344879850.1">
    <property type="nucleotide sequence ID" value="NZ_BAABAL010000018.1"/>
</dbReference>
<feature type="region of interest" description="Disordered" evidence="1">
    <location>
        <begin position="139"/>
        <end position="158"/>
    </location>
</feature>
<evidence type="ECO:0008006" key="4">
    <source>
        <dbReference type="Google" id="ProtNLM"/>
    </source>
</evidence>
<dbReference type="SUPFAM" id="SSF52540">
    <property type="entry name" value="P-loop containing nucleoside triphosphate hydrolases"/>
    <property type="match status" value="1"/>
</dbReference>
<protein>
    <recommendedName>
        <fullName evidence="4">Shikimate kinase</fullName>
    </recommendedName>
</protein>
<keyword evidence="3" id="KW-1185">Reference proteome</keyword>
<gene>
    <name evidence="2" type="ORF">GCM10022247_52250</name>
</gene>
<dbReference type="Gene3D" id="3.40.50.300">
    <property type="entry name" value="P-loop containing nucleotide triphosphate hydrolases"/>
    <property type="match status" value="1"/>
</dbReference>
<evidence type="ECO:0000313" key="3">
    <source>
        <dbReference type="Proteomes" id="UP001501747"/>
    </source>
</evidence>
<organism evidence="2 3">
    <name type="scientific">Allokutzneria multivorans</name>
    <dbReference type="NCBI Taxonomy" id="1142134"/>
    <lineage>
        <taxon>Bacteria</taxon>
        <taxon>Bacillati</taxon>
        <taxon>Actinomycetota</taxon>
        <taxon>Actinomycetes</taxon>
        <taxon>Pseudonocardiales</taxon>
        <taxon>Pseudonocardiaceae</taxon>
        <taxon>Allokutzneria</taxon>
    </lineage>
</organism>
<name>A0ABP7T649_9PSEU</name>
<accession>A0ABP7T649</accession>
<evidence type="ECO:0000313" key="2">
    <source>
        <dbReference type="EMBL" id="GAA4021601.1"/>
    </source>
</evidence>
<dbReference type="Proteomes" id="UP001501747">
    <property type="component" value="Unassembled WGS sequence"/>
</dbReference>
<reference evidence="3" key="1">
    <citation type="journal article" date="2019" name="Int. J. Syst. Evol. Microbiol.">
        <title>The Global Catalogue of Microorganisms (GCM) 10K type strain sequencing project: providing services to taxonomists for standard genome sequencing and annotation.</title>
        <authorList>
            <consortium name="The Broad Institute Genomics Platform"/>
            <consortium name="The Broad Institute Genome Sequencing Center for Infectious Disease"/>
            <person name="Wu L."/>
            <person name="Ma J."/>
        </authorList>
    </citation>
    <scope>NUCLEOTIDE SEQUENCE [LARGE SCALE GENOMIC DNA]</scope>
    <source>
        <strain evidence="3">JCM 17342</strain>
    </source>
</reference>
<dbReference type="EMBL" id="BAABAL010000018">
    <property type="protein sequence ID" value="GAA4021601.1"/>
    <property type="molecule type" value="Genomic_DNA"/>
</dbReference>
<dbReference type="InterPro" id="IPR027417">
    <property type="entry name" value="P-loop_NTPase"/>
</dbReference>
<evidence type="ECO:0000256" key="1">
    <source>
        <dbReference type="SAM" id="MobiDB-lite"/>
    </source>
</evidence>
<proteinExistence type="predicted"/>
<comment type="caution">
    <text evidence="2">The sequence shown here is derived from an EMBL/GenBank/DDBJ whole genome shotgun (WGS) entry which is preliminary data.</text>
</comment>